<accession>A0ABZ0PDP2</accession>
<reference evidence="2 3" key="1">
    <citation type="submission" date="2023-11" db="EMBL/GenBank/DDBJ databases">
        <title>Arctic aerobic anoxygenic photoheterotroph Sediminicoccus rosea KRV36 adapts its photosynthesis to long days of polar summer.</title>
        <authorList>
            <person name="Tomasch J."/>
            <person name="Kopejtka K."/>
            <person name="Bily T."/>
            <person name="Gardiner A.T."/>
            <person name="Gardian Z."/>
            <person name="Shivaramu S."/>
            <person name="Koblizek M."/>
            <person name="Engelhardt F."/>
            <person name="Kaftan D."/>
        </authorList>
    </citation>
    <scope>NUCLEOTIDE SEQUENCE [LARGE SCALE GENOMIC DNA]</scope>
    <source>
        <strain evidence="2 3">R-30</strain>
    </source>
</reference>
<evidence type="ECO:0000313" key="2">
    <source>
        <dbReference type="EMBL" id="WPB83587.1"/>
    </source>
</evidence>
<dbReference type="PANTHER" id="PTHR43685:SF2">
    <property type="entry name" value="GLYCOSYLTRANSFERASE 2-LIKE DOMAIN-CONTAINING PROTEIN"/>
    <property type="match status" value="1"/>
</dbReference>
<dbReference type="GO" id="GO:0016757">
    <property type="term" value="F:glycosyltransferase activity"/>
    <property type="evidence" value="ECO:0007669"/>
    <property type="project" value="UniProtKB-KW"/>
</dbReference>
<feature type="domain" description="Glycosyltransferase 2-like" evidence="1">
    <location>
        <begin position="7"/>
        <end position="128"/>
    </location>
</feature>
<keyword evidence="2" id="KW-0328">Glycosyltransferase</keyword>
<evidence type="ECO:0000313" key="3">
    <source>
        <dbReference type="Proteomes" id="UP001305521"/>
    </source>
</evidence>
<dbReference type="EMBL" id="CP137852">
    <property type="protein sequence ID" value="WPB83587.1"/>
    <property type="molecule type" value="Genomic_DNA"/>
</dbReference>
<dbReference type="EC" id="2.4.-.-" evidence="2"/>
<dbReference type="Gene3D" id="3.90.550.10">
    <property type="entry name" value="Spore Coat Polysaccharide Biosynthesis Protein SpsA, Chain A"/>
    <property type="match status" value="1"/>
</dbReference>
<protein>
    <submittedName>
        <fullName evidence="2">Glycosyltransferase family 2 protein</fullName>
        <ecNumber evidence="2">2.4.-.-</ecNumber>
    </submittedName>
</protein>
<dbReference type="InterPro" id="IPR029044">
    <property type="entry name" value="Nucleotide-diphossugar_trans"/>
</dbReference>
<dbReference type="RefSeq" id="WP_318647561.1">
    <property type="nucleotide sequence ID" value="NZ_CP137852.1"/>
</dbReference>
<keyword evidence="2" id="KW-0808">Transferase</keyword>
<gene>
    <name evidence="2" type="ORF">R9Z33_15915</name>
</gene>
<sequence>MNTPEVSIIIPTRNAAGWLARAIASVGPMPGAEILVVDDGSTDATQPMLAEFALHDPRLRILTGRGEGPAAARNLGLAAARAPLIAFLDADDRWRLGKLEAQLAFHQAHPEAGFSFTDYRHITAEREDRGTCFAFWPRFAACVAGREEGFMVEAAPATLLAENVIGTSTVMARTELLREVGGFQADMAQSEDWDLWLRLAARAPVGCLPAVLTDYTAHRPGNLSGQKRARLAAMQHVVRRHGPMAARLDPSALRACRVRLLVAAAEAAAAEGARLKAALLHLGAWLRQPARRHAREAASALLR</sequence>
<dbReference type="Pfam" id="PF00535">
    <property type="entry name" value="Glycos_transf_2"/>
    <property type="match status" value="1"/>
</dbReference>
<dbReference type="SUPFAM" id="SSF53448">
    <property type="entry name" value="Nucleotide-diphospho-sugar transferases"/>
    <property type="match status" value="1"/>
</dbReference>
<keyword evidence="3" id="KW-1185">Reference proteome</keyword>
<name>A0ABZ0PDP2_9PROT</name>
<dbReference type="InterPro" id="IPR050834">
    <property type="entry name" value="Glycosyltransf_2"/>
</dbReference>
<dbReference type="CDD" id="cd00761">
    <property type="entry name" value="Glyco_tranf_GTA_type"/>
    <property type="match status" value="1"/>
</dbReference>
<organism evidence="2 3">
    <name type="scientific">Sediminicoccus rosea</name>
    <dbReference type="NCBI Taxonomy" id="1225128"/>
    <lineage>
        <taxon>Bacteria</taxon>
        <taxon>Pseudomonadati</taxon>
        <taxon>Pseudomonadota</taxon>
        <taxon>Alphaproteobacteria</taxon>
        <taxon>Acetobacterales</taxon>
        <taxon>Roseomonadaceae</taxon>
        <taxon>Sediminicoccus</taxon>
    </lineage>
</organism>
<dbReference type="Proteomes" id="UP001305521">
    <property type="component" value="Chromosome"/>
</dbReference>
<dbReference type="InterPro" id="IPR001173">
    <property type="entry name" value="Glyco_trans_2-like"/>
</dbReference>
<dbReference type="PANTHER" id="PTHR43685">
    <property type="entry name" value="GLYCOSYLTRANSFERASE"/>
    <property type="match status" value="1"/>
</dbReference>
<evidence type="ECO:0000259" key="1">
    <source>
        <dbReference type="Pfam" id="PF00535"/>
    </source>
</evidence>
<proteinExistence type="predicted"/>